<keyword evidence="3 5" id="KW-1133">Transmembrane helix</keyword>
<feature type="transmembrane region" description="Helical" evidence="5">
    <location>
        <begin position="214"/>
        <end position="236"/>
    </location>
</feature>
<dbReference type="AlphaFoldDB" id="A0A0L7K4R3"/>
<evidence type="ECO:0000256" key="2">
    <source>
        <dbReference type="ARBA" id="ARBA00022692"/>
    </source>
</evidence>
<dbReference type="InterPro" id="IPR050549">
    <property type="entry name" value="MFS_Trehalose_Transporter"/>
</dbReference>
<organism evidence="7 8">
    <name type="scientific">Operophtera brumata</name>
    <name type="common">Winter moth</name>
    <name type="synonym">Phalaena brumata</name>
    <dbReference type="NCBI Taxonomy" id="104452"/>
    <lineage>
        <taxon>Eukaryota</taxon>
        <taxon>Metazoa</taxon>
        <taxon>Ecdysozoa</taxon>
        <taxon>Arthropoda</taxon>
        <taxon>Hexapoda</taxon>
        <taxon>Insecta</taxon>
        <taxon>Pterygota</taxon>
        <taxon>Neoptera</taxon>
        <taxon>Endopterygota</taxon>
        <taxon>Lepidoptera</taxon>
        <taxon>Glossata</taxon>
        <taxon>Ditrysia</taxon>
        <taxon>Geometroidea</taxon>
        <taxon>Geometridae</taxon>
        <taxon>Larentiinae</taxon>
        <taxon>Operophtera</taxon>
    </lineage>
</organism>
<evidence type="ECO:0000256" key="3">
    <source>
        <dbReference type="ARBA" id="ARBA00022989"/>
    </source>
</evidence>
<evidence type="ECO:0000256" key="5">
    <source>
        <dbReference type="SAM" id="Phobius"/>
    </source>
</evidence>
<feature type="transmembrane region" description="Helical" evidence="5">
    <location>
        <begin position="186"/>
        <end position="208"/>
    </location>
</feature>
<dbReference type="PROSITE" id="PS00216">
    <property type="entry name" value="SUGAR_TRANSPORT_1"/>
    <property type="match status" value="1"/>
</dbReference>
<proteinExistence type="predicted"/>
<dbReference type="PANTHER" id="PTHR48021:SF33">
    <property type="entry name" value="AT22075P-RELATED"/>
    <property type="match status" value="1"/>
</dbReference>
<name>A0A0L7K4R3_OPEBR</name>
<dbReference type="InterPro" id="IPR005828">
    <property type="entry name" value="MFS_sugar_transport-like"/>
</dbReference>
<dbReference type="Proteomes" id="UP000037510">
    <property type="component" value="Unassembled WGS sequence"/>
</dbReference>
<feature type="transmembrane region" description="Helical" evidence="5">
    <location>
        <begin position="99"/>
        <end position="121"/>
    </location>
</feature>
<dbReference type="InterPro" id="IPR020846">
    <property type="entry name" value="MFS_dom"/>
</dbReference>
<evidence type="ECO:0000259" key="6">
    <source>
        <dbReference type="PROSITE" id="PS50850"/>
    </source>
</evidence>
<reference evidence="7 8" key="1">
    <citation type="journal article" date="2015" name="Genome Biol. Evol.">
        <title>The genome of winter moth (Operophtera brumata) provides a genomic perspective on sexual dimorphism and phenology.</title>
        <authorList>
            <person name="Derks M.F."/>
            <person name="Smit S."/>
            <person name="Salis L."/>
            <person name="Schijlen E."/>
            <person name="Bossers A."/>
            <person name="Mateman C."/>
            <person name="Pijl A.S."/>
            <person name="de Ridder D."/>
            <person name="Groenen M.A."/>
            <person name="Visser M.E."/>
            <person name="Megens H.J."/>
        </authorList>
    </citation>
    <scope>NUCLEOTIDE SEQUENCE [LARGE SCALE GENOMIC DNA]</scope>
    <source>
        <strain evidence="7">WM2013NL</strain>
        <tissue evidence="7">Head and thorax</tissue>
    </source>
</reference>
<evidence type="ECO:0000256" key="1">
    <source>
        <dbReference type="ARBA" id="ARBA00004141"/>
    </source>
</evidence>
<keyword evidence="8" id="KW-1185">Reference proteome</keyword>
<dbReference type="InterPro" id="IPR036259">
    <property type="entry name" value="MFS_trans_sf"/>
</dbReference>
<sequence>MLVIEWAWFCNSIILFIFNPLLKAIGLGPVFYIFAAVSMLTGVYCVIMLPETKGLATDEIQICSLCMCLGVMFAWPSSTLRLFESANTTLHRPMTEGELALFGSLSSVGALIGTPVLGMFLDKFGRKNSAIIASTLGVLSWALITFSNQVEIVLLAVFVSGLSGVSFLVVPVYVSEICQESIRGAMCSGFMVFYGLGMLLSYLMGGLLSYDVMIYISLTLAAATTAMLSLADFVSSCFTETSSSTRRALYLTLTLITVSIFQGLVVVQVYAEPLFEEAIPSMSPTVCSILLAVVVVVSGLVAAYLTESAGRR</sequence>
<comment type="subcellular location">
    <subcellularLocation>
        <location evidence="1">Membrane</location>
        <topology evidence="1">Multi-pass membrane protein</topology>
    </subcellularLocation>
</comment>
<feature type="non-terminal residue" evidence="7">
    <location>
        <position position="312"/>
    </location>
</feature>
<dbReference type="Pfam" id="PF00083">
    <property type="entry name" value="Sugar_tr"/>
    <property type="match status" value="2"/>
</dbReference>
<feature type="domain" description="Major facilitator superfamily (MFS) profile" evidence="6">
    <location>
        <begin position="30"/>
        <end position="312"/>
    </location>
</feature>
<evidence type="ECO:0000313" key="8">
    <source>
        <dbReference type="Proteomes" id="UP000037510"/>
    </source>
</evidence>
<protein>
    <recommendedName>
        <fullName evidence="6">Major facilitator superfamily (MFS) profile domain-containing protein</fullName>
    </recommendedName>
</protein>
<dbReference type="InterPro" id="IPR005829">
    <property type="entry name" value="Sugar_transporter_CS"/>
</dbReference>
<dbReference type="PROSITE" id="PS50850">
    <property type="entry name" value="MFS"/>
    <property type="match status" value="1"/>
</dbReference>
<feature type="transmembrane region" description="Helical" evidence="5">
    <location>
        <begin position="248"/>
        <end position="271"/>
    </location>
</feature>
<accession>A0A0L7K4R3</accession>
<dbReference type="EMBL" id="JTDY01010795">
    <property type="protein sequence ID" value="KOB58005.1"/>
    <property type="molecule type" value="Genomic_DNA"/>
</dbReference>
<dbReference type="Gene3D" id="1.20.1250.20">
    <property type="entry name" value="MFS general substrate transporter like domains"/>
    <property type="match status" value="3"/>
</dbReference>
<feature type="transmembrane region" description="Helical" evidence="5">
    <location>
        <begin position="31"/>
        <end position="50"/>
    </location>
</feature>
<dbReference type="SUPFAM" id="SSF103473">
    <property type="entry name" value="MFS general substrate transporter"/>
    <property type="match status" value="1"/>
</dbReference>
<keyword evidence="4 5" id="KW-0472">Membrane</keyword>
<dbReference type="GO" id="GO:0016020">
    <property type="term" value="C:membrane"/>
    <property type="evidence" value="ECO:0007669"/>
    <property type="project" value="UniProtKB-SubCell"/>
</dbReference>
<feature type="transmembrane region" description="Helical" evidence="5">
    <location>
        <begin position="152"/>
        <end position="174"/>
    </location>
</feature>
<evidence type="ECO:0000313" key="7">
    <source>
        <dbReference type="EMBL" id="KOB58005.1"/>
    </source>
</evidence>
<feature type="transmembrane region" description="Helical" evidence="5">
    <location>
        <begin position="62"/>
        <end position="79"/>
    </location>
</feature>
<dbReference type="PANTHER" id="PTHR48021">
    <property type="match status" value="1"/>
</dbReference>
<comment type="caution">
    <text evidence="7">The sequence shown here is derived from an EMBL/GenBank/DDBJ whole genome shotgun (WGS) entry which is preliminary data.</text>
</comment>
<dbReference type="GO" id="GO:0022857">
    <property type="term" value="F:transmembrane transporter activity"/>
    <property type="evidence" value="ECO:0007669"/>
    <property type="project" value="InterPro"/>
</dbReference>
<evidence type="ECO:0000256" key="4">
    <source>
        <dbReference type="ARBA" id="ARBA00023136"/>
    </source>
</evidence>
<keyword evidence="2 5" id="KW-0812">Transmembrane</keyword>
<dbReference type="STRING" id="104452.A0A0L7K4R3"/>
<gene>
    <name evidence="7" type="ORF">OBRU01_25579</name>
</gene>
<feature type="transmembrane region" description="Helical" evidence="5">
    <location>
        <begin position="128"/>
        <end position="146"/>
    </location>
</feature>
<feature type="transmembrane region" description="Helical" evidence="5">
    <location>
        <begin position="283"/>
        <end position="305"/>
    </location>
</feature>